<evidence type="ECO:0000256" key="1">
    <source>
        <dbReference type="ARBA" id="ARBA00022837"/>
    </source>
</evidence>
<keyword evidence="1" id="KW-0106">Calcium</keyword>
<dbReference type="GeneID" id="111123651"/>
<organism evidence="3 4">
    <name type="scientific">Crassostrea virginica</name>
    <name type="common">Eastern oyster</name>
    <dbReference type="NCBI Taxonomy" id="6565"/>
    <lineage>
        <taxon>Eukaryota</taxon>
        <taxon>Metazoa</taxon>
        <taxon>Spiralia</taxon>
        <taxon>Lophotrochozoa</taxon>
        <taxon>Mollusca</taxon>
        <taxon>Bivalvia</taxon>
        <taxon>Autobranchia</taxon>
        <taxon>Pteriomorphia</taxon>
        <taxon>Ostreida</taxon>
        <taxon>Ostreoidea</taxon>
        <taxon>Ostreidae</taxon>
        <taxon>Crassostrea</taxon>
    </lineage>
</organism>
<dbReference type="KEGG" id="cvn:111123651"/>
<dbReference type="PROSITE" id="PS00018">
    <property type="entry name" value="EF_HAND_1"/>
    <property type="match status" value="1"/>
</dbReference>
<accession>A0A8B8D188</accession>
<evidence type="ECO:0000313" key="4">
    <source>
        <dbReference type="RefSeq" id="XP_022321838.1"/>
    </source>
</evidence>
<dbReference type="AlphaFoldDB" id="A0A8B8D188"/>
<evidence type="ECO:0000313" key="3">
    <source>
        <dbReference type="Proteomes" id="UP000694844"/>
    </source>
</evidence>
<dbReference type="OrthoDB" id="6096265at2759"/>
<dbReference type="InterPro" id="IPR011992">
    <property type="entry name" value="EF-hand-dom_pair"/>
</dbReference>
<proteinExistence type="predicted"/>
<dbReference type="GO" id="GO:0005509">
    <property type="term" value="F:calcium ion binding"/>
    <property type="evidence" value="ECO:0007669"/>
    <property type="project" value="InterPro"/>
</dbReference>
<dbReference type="Gene3D" id="1.10.238.10">
    <property type="entry name" value="EF-hand"/>
    <property type="match status" value="1"/>
</dbReference>
<gene>
    <name evidence="4" type="primary">LOC111123651</name>
</gene>
<dbReference type="SUPFAM" id="SSF47473">
    <property type="entry name" value="EF-hand"/>
    <property type="match status" value="1"/>
</dbReference>
<protein>
    <submittedName>
        <fullName evidence="4">Uncharacterized protein LOC111123651</fullName>
    </submittedName>
</protein>
<dbReference type="Pfam" id="PF13202">
    <property type="entry name" value="EF-hand_5"/>
    <property type="match status" value="2"/>
</dbReference>
<keyword evidence="3" id="KW-1185">Reference proteome</keyword>
<dbReference type="RefSeq" id="XP_022321838.1">
    <property type="nucleotide sequence ID" value="XM_022466130.1"/>
</dbReference>
<reference evidence="4" key="1">
    <citation type="submission" date="2025-08" db="UniProtKB">
        <authorList>
            <consortium name="RefSeq"/>
        </authorList>
    </citation>
    <scope>IDENTIFICATION</scope>
    <source>
        <tissue evidence="4">Whole sample</tissue>
    </source>
</reference>
<feature type="domain" description="EF-hand" evidence="2">
    <location>
        <begin position="98"/>
        <end position="133"/>
    </location>
</feature>
<name>A0A8B8D188_CRAVI</name>
<sequence length="142" mass="16176">MGTSNFQDRSLISFTPSQQVIRVHEIPQLVDSGFGGLDVNPKDNVLEYVELVTLFKQRDTNDDGNLSLSECQAHVGLDFLFTDPLFHHYDADNNQLLTVQEFVDTAYNAMDSNGDGQVTRHEFDHYYTQLLSHLNHLNQHHG</sequence>
<dbReference type="InterPro" id="IPR002048">
    <property type="entry name" value="EF_hand_dom"/>
</dbReference>
<dbReference type="InterPro" id="IPR018247">
    <property type="entry name" value="EF_Hand_1_Ca_BS"/>
</dbReference>
<dbReference type="Proteomes" id="UP000694844">
    <property type="component" value="Chromosome 3"/>
</dbReference>
<dbReference type="PROSITE" id="PS50222">
    <property type="entry name" value="EF_HAND_2"/>
    <property type="match status" value="1"/>
</dbReference>
<evidence type="ECO:0000259" key="2">
    <source>
        <dbReference type="PROSITE" id="PS50222"/>
    </source>
</evidence>